<gene>
    <name evidence="1" type="ORF">DJ70_07975</name>
</gene>
<dbReference type="AlphaFoldDB" id="A0A256IJM2"/>
<evidence type="ECO:0000313" key="2">
    <source>
        <dbReference type="Proteomes" id="UP000216308"/>
    </source>
</evidence>
<organism evidence="1 2">
    <name type="scientific">Halorubrum halodurans</name>
    <dbReference type="NCBI Taxonomy" id="1383851"/>
    <lineage>
        <taxon>Archaea</taxon>
        <taxon>Methanobacteriati</taxon>
        <taxon>Methanobacteriota</taxon>
        <taxon>Stenosarchaea group</taxon>
        <taxon>Halobacteria</taxon>
        <taxon>Halobacteriales</taxon>
        <taxon>Haloferacaceae</taxon>
        <taxon>Halorubrum</taxon>
    </lineage>
</organism>
<dbReference type="Proteomes" id="UP000216308">
    <property type="component" value="Unassembled WGS sequence"/>
</dbReference>
<comment type="caution">
    <text evidence="1">The sequence shown here is derived from an EMBL/GenBank/DDBJ whole genome shotgun (WGS) entry which is preliminary data.</text>
</comment>
<reference evidence="1 2" key="1">
    <citation type="journal article" date="2014" name="Front. Microbiol.">
        <title>Population and genomic analysis of the genus Halorubrum.</title>
        <authorList>
            <person name="Fullmer M.S."/>
            <person name="Soucy S.M."/>
            <person name="Swithers K.S."/>
            <person name="Makkay A.M."/>
            <person name="Wheeler R."/>
            <person name="Ventosa A."/>
            <person name="Gogarten J.P."/>
            <person name="Papke R.T."/>
        </authorList>
    </citation>
    <scope>NUCLEOTIDE SEQUENCE [LARGE SCALE GENOMIC DNA]</scope>
    <source>
        <strain evidence="1 2">Cb34</strain>
    </source>
</reference>
<sequence length="96" mass="10644">MSMVEREESDVWGEPVTVTDWGITYTGDPDRVSKRVAWNACGVSSPDPYESRGGMIPDPPQHVEQYVDVLIESVQVPETVPVVTRPLFTVPDSVAR</sequence>
<keyword evidence="2" id="KW-1185">Reference proteome</keyword>
<protein>
    <submittedName>
        <fullName evidence="1">Uncharacterized protein</fullName>
    </submittedName>
</protein>
<proteinExistence type="predicted"/>
<evidence type="ECO:0000313" key="1">
    <source>
        <dbReference type="EMBL" id="OYR56643.1"/>
    </source>
</evidence>
<dbReference type="EMBL" id="NHPJ01000081">
    <property type="protein sequence ID" value="OYR56643.1"/>
    <property type="molecule type" value="Genomic_DNA"/>
</dbReference>
<accession>A0A256IJM2</accession>
<name>A0A256IJM2_9EURY</name>